<dbReference type="Proteomes" id="UP000807785">
    <property type="component" value="Unassembled WGS sequence"/>
</dbReference>
<dbReference type="PANTHER" id="PTHR37460">
    <property type="entry name" value="ENDONUCLEASE III"/>
    <property type="match status" value="1"/>
</dbReference>
<evidence type="ECO:0000313" key="1">
    <source>
        <dbReference type="EMBL" id="MBK6972252.1"/>
    </source>
</evidence>
<organism evidence="1 2">
    <name type="scientific">Candidatus Methylophosphatis roskildensis</name>
    <dbReference type="NCBI Taxonomy" id="2899263"/>
    <lineage>
        <taxon>Bacteria</taxon>
        <taxon>Pseudomonadati</taxon>
        <taxon>Pseudomonadota</taxon>
        <taxon>Betaproteobacteria</taxon>
        <taxon>Nitrosomonadales</taxon>
        <taxon>Sterolibacteriaceae</taxon>
        <taxon>Candidatus Methylophosphatis</taxon>
    </lineage>
</organism>
<dbReference type="PANTHER" id="PTHR37460:SF1">
    <property type="entry name" value="ENDONUCLEASE III"/>
    <property type="match status" value="1"/>
</dbReference>
<dbReference type="AlphaFoldDB" id="A0A9D7E219"/>
<sequence length="108" mass="11829">MIIELACPVRIQVGRLGIADFPAGTFVYTGSARRGVEARVRRHLTGARRLHCHIDYLLACGHARVTEVRFSSEPECLLNQRTNGQIVLRGFGASDCRAGCGAHLKRIG</sequence>
<dbReference type="Pfam" id="PF01986">
    <property type="entry name" value="DUF123"/>
    <property type="match status" value="1"/>
</dbReference>
<evidence type="ECO:0000313" key="2">
    <source>
        <dbReference type="Proteomes" id="UP000807785"/>
    </source>
</evidence>
<gene>
    <name evidence="1" type="ORF">IPH26_04600</name>
</gene>
<reference evidence="1" key="1">
    <citation type="submission" date="2020-10" db="EMBL/GenBank/DDBJ databases">
        <title>Connecting structure to function with the recovery of over 1000 high-quality activated sludge metagenome-assembled genomes encoding full-length rRNA genes using long-read sequencing.</title>
        <authorList>
            <person name="Singleton C.M."/>
            <person name="Petriglieri F."/>
            <person name="Kristensen J.M."/>
            <person name="Kirkegaard R.H."/>
            <person name="Michaelsen T.Y."/>
            <person name="Andersen M.H."/>
            <person name="Karst S.M."/>
            <person name="Dueholm M.S."/>
            <person name="Nielsen P.H."/>
            <person name="Albertsen M."/>
        </authorList>
    </citation>
    <scope>NUCLEOTIDE SEQUENCE</scope>
    <source>
        <strain evidence="1">Bjer_18-Q3-R1-45_BAT3C.347</strain>
    </source>
</reference>
<protein>
    <submittedName>
        <fullName evidence="1">GIY-YIG nuclease family protein</fullName>
    </submittedName>
</protein>
<dbReference type="CDD" id="cd10441">
    <property type="entry name" value="GIY-YIG_COG1833"/>
    <property type="match status" value="1"/>
</dbReference>
<name>A0A9D7E219_9PROT</name>
<comment type="caution">
    <text evidence="1">The sequence shown here is derived from an EMBL/GenBank/DDBJ whole genome shotgun (WGS) entry which is preliminary data.</text>
</comment>
<dbReference type="InterPro" id="IPR002837">
    <property type="entry name" value="DUF123"/>
</dbReference>
<proteinExistence type="predicted"/>
<accession>A0A9D7E219</accession>
<dbReference type="EMBL" id="JADJEV010000002">
    <property type="protein sequence ID" value="MBK6972252.1"/>
    <property type="molecule type" value="Genomic_DNA"/>
</dbReference>